<gene>
    <name evidence="1" type="ORF">TREVI0001_1128</name>
</gene>
<name>C8PRW5_9SPIR</name>
<organism evidence="1 2">
    <name type="scientific">Treponema vincentii ATCC 35580</name>
    <dbReference type="NCBI Taxonomy" id="596324"/>
    <lineage>
        <taxon>Bacteria</taxon>
        <taxon>Pseudomonadati</taxon>
        <taxon>Spirochaetota</taxon>
        <taxon>Spirochaetia</taxon>
        <taxon>Spirochaetales</taxon>
        <taxon>Treponemataceae</taxon>
        <taxon>Treponema</taxon>
    </lineage>
</organism>
<dbReference type="STRING" id="596324.TREVI0001_1128"/>
<accession>C8PRW5</accession>
<protein>
    <submittedName>
        <fullName evidence="1">Uncharacterized protein</fullName>
    </submittedName>
</protein>
<evidence type="ECO:0000313" key="2">
    <source>
        <dbReference type="Proteomes" id="UP000004509"/>
    </source>
</evidence>
<dbReference type="AlphaFoldDB" id="C8PRW5"/>
<proteinExistence type="predicted"/>
<evidence type="ECO:0000313" key="1">
    <source>
        <dbReference type="EMBL" id="EEV19635.1"/>
    </source>
</evidence>
<dbReference type="EMBL" id="ACYH01000049">
    <property type="protein sequence ID" value="EEV19635.1"/>
    <property type="molecule type" value="Genomic_DNA"/>
</dbReference>
<comment type="caution">
    <text evidence="1">The sequence shown here is derived from an EMBL/GenBank/DDBJ whole genome shotgun (WGS) entry which is preliminary data.</text>
</comment>
<reference evidence="1 2" key="1">
    <citation type="submission" date="2009-07" db="EMBL/GenBank/DDBJ databases">
        <authorList>
            <person name="Madupu R."/>
            <person name="Sebastian Y."/>
            <person name="Durkin A.S."/>
            <person name="Torralba M."/>
            <person name="Methe B."/>
            <person name="Sutton G.G."/>
            <person name="Strausberg R.L."/>
            <person name="Nelson K.E."/>
        </authorList>
    </citation>
    <scope>NUCLEOTIDE SEQUENCE [LARGE SCALE GENOMIC DNA]</scope>
    <source>
        <strain evidence="1 2">ATCC 35580</strain>
    </source>
</reference>
<sequence length="48" mass="5565">MGTSKKPMRFLKIPVYCSGTPSPRILVYSQKKCKQIEKIGNNFLYQNK</sequence>
<dbReference type="Proteomes" id="UP000004509">
    <property type="component" value="Unassembled WGS sequence"/>
</dbReference>